<dbReference type="GO" id="GO:0022857">
    <property type="term" value="F:transmembrane transporter activity"/>
    <property type="evidence" value="ECO:0007669"/>
    <property type="project" value="TreeGrafter"/>
</dbReference>
<evidence type="ECO:0000256" key="1">
    <source>
        <dbReference type="ARBA" id="ARBA00022448"/>
    </source>
</evidence>
<organism evidence="9 10">
    <name type="scientific">Bradyrhizobium sediminis</name>
    <dbReference type="NCBI Taxonomy" id="2840469"/>
    <lineage>
        <taxon>Bacteria</taxon>
        <taxon>Pseudomonadati</taxon>
        <taxon>Pseudomonadota</taxon>
        <taxon>Alphaproteobacteria</taxon>
        <taxon>Hyphomicrobiales</taxon>
        <taxon>Nitrobacteraceae</taxon>
        <taxon>Bradyrhizobium</taxon>
    </lineage>
</organism>
<dbReference type="InterPro" id="IPR027417">
    <property type="entry name" value="P-loop_NTPase"/>
</dbReference>
<dbReference type="PANTHER" id="PTHR24220">
    <property type="entry name" value="IMPORT ATP-BINDING PROTEIN"/>
    <property type="match status" value="1"/>
</dbReference>
<dbReference type="InterPro" id="IPR017871">
    <property type="entry name" value="ABC_transporter-like_CS"/>
</dbReference>
<keyword evidence="5" id="KW-1278">Translocase</keyword>
<keyword evidence="3" id="KW-0547">Nucleotide-binding</keyword>
<reference evidence="9 10" key="1">
    <citation type="submission" date="2021-06" db="EMBL/GenBank/DDBJ databases">
        <title>Bradyrhizobium sp. S2-11-4 Genome sequencing.</title>
        <authorList>
            <person name="Jin L."/>
        </authorList>
    </citation>
    <scope>NUCLEOTIDE SEQUENCE [LARGE SCALE GENOMIC DNA]</scope>
    <source>
        <strain evidence="9 10">S2-11-4</strain>
    </source>
</reference>
<dbReference type="InterPro" id="IPR017911">
    <property type="entry name" value="MacB-like_ATP-bd"/>
</dbReference>
<evidence type="ECO:0000313" key="9">
    <source>
        <dbReference type="EMBL" id="QWG25287.1"/>
    </source>
</evidence>
<dbReference type="Pfam" id="PF00005">
    <property type="entry name" value="ABC_tran"/>
    <property type="match status" value="1"/>
</dbReference>
<dbReference type="AlphaFoldDB" id="A0A975RYH5"/>
<dbReference type="CDD" id="cd03255">
    <property type="entry name" value="ABC_MJ0796_LolCDE_FtsE"/>
    <property type="match status" value="1"/>
</dbReference>
<dbReference type="InterPro" id="IPR003593">
    <property type="entry name" value="AAA+_ATPase"/>
</dbReference>
<dbReference type="GO" id="GO:0005524">
    <property type="term" value="F:ATP binding"/>
    <property type="evidence" value="ECO:0007669"/>
    <property type="project" value="UniProtKB-KW"/>
</dbReference>
<evidence type="ECO:0000256" key="6">
    <source>
        <dbReference type="ARBA" id="ARBA00024722"/>
    </source>
</evidence>
<dbReference type="PROSITE" id="PS00211">
    <property type="entry name" value="ABC_TRANSPORTER_1"/>
    <property type="match status" value="1"/>
</dbReference>
<gene>
    <name evidence="9" type="ORF">KMZ93_10610</name>
</gene>
<dbReference type="Proteomes" id="UP000676951">
    <property type="component" value="Chromosome"/>
</dbReference>
<sequence length="238" mass="25971">MKDADFKPPLIELRGVTKVYGAGAAAVHALAGVDLAIQEGEFVAIMGPSGSGKSTVMNIVGCLDTPTSGDYLFEGIEVGRLERNQRALIRRHLLGFVFQGFNLLARTTALENVELPLIYRGLPAAERRRLAVRALDRVGLSGRENHTSAELSGGQQQRVAIARAIVTDPDVLLADEPTGNLDTKMSREIMDLVTSFNRDQRMTVVMVTHETDIAAYARRIIRFVDGRIDSDVLNKQAA</sequence>
<dbReference type="Gene3D" id="3.40.50.300">
    <property type="entry name" value="P-loop containing nucleotide triphosphate hydrolases"/>
    <property type="match status" value="1"/>
</dbReference>
<dbReference type="GO" id="GO:0098796">
    <property type="term" value="C:membrane protein complex"/>
    <property type="evidence" value="ECO:0007669"/>
    <property type="project" value="UniProtKB-ARBA"/>
</dbReference>
<evidence type="ECO:0000256" key="2">
    <source>
        <dbReference type="ARBA" id="ARBA00022519"/>
    </source>
</evidence>
<keyword evidence="4 9" id="KW-0067">ATP-binding</keyword>
<comment type="function">
    <text evidence="6">Involved in beta-(1--&gt;2)glucan export. Transmembrane domains (TMD) form a pore in the inner membrane and the ATP-binding domain (NBD) is responsible for energy generation.</text>
</comment>
<feature type="domain" description="ABC transporter" evidence="8">
    <location>
        <begin position="11"/>
        <end position="237"/>
    </location>
</feature>
<dbReference type="SMART" id="SM00382">
    <property type="entry name" value="AAA"/>
    <property type="match status" value="1"/>
</dbReference>
<evidence type="ECO:0000256" key="4">
    <source>
        <dbReference type="ARBA" id="ARBA00022840"/>
    </source>
</evidence>
<comment type="similarity">
    <text evidence="7">Belongs to the ABC transporter superfamily. Macrolide exporter (TC 3.A.1.122) family.</text>
</comment>
<dbReference type="GO" id="GO:0016887">
    <property type="term" value="F:ATP hydrolysis activity"/>
    <property type="evidence" value="ECO:0007669"/>
    <property type="project" value="InterPro"/>
</dbReference>
<keyword evidence="10" id="KW-1185">Reference proteome</keyword>
<keyword evidence="2" id="KW-0997">Cell inner membrane</keyword>
<keyword evidence="2" id="KW-0472">Membrane</keyword>
<proteinExistence type="inferred from homology"/>
<evidence type="ECO:0000259" key="8">
    <source>
        <dbReference type="PROSITE" id="PS50893"/>
    </source>
</evidence>
<dbReference type="PANTHER" id="PTHR24220:SF86">
    <property type="entry name" value="ABC TRANSPORTER ABCH.1"/>
    <property type="match status" value="1"/>
</dbReference>
<keyword evidence="1" id="KW-0813">Transport</keyword>
<dbReference type="EMBL" id="CP076136">
    <property type="protein sequence ID" value="QWG25287.1"/>
    <property type="molecule type" value="Genomic_DNA"/>
</dbReference>
<keyword evidence="2" id="KW-1003">Cell membrane</keyword>
<evidence type="ECO:0000313" key="10">
    <source>
        <dbReference type="Proteomes" id="UP000676951"/>
    </source>
</evidence>
<evidence type="ECO:0000256" key="5">
    <source>
        <dbReference type="ARBA" id="ARBA00022967"/>
    </source>
</evidence>
<dbReference type="SUPFAM" id="SSF52540">
    <property type="entry name" value="P-loop containing nucleoside triphosphate hydrolases"/>
    <property type="match status" value="1"/>
</dbReference>
<dbReference type="GO" id="GO:0005886">
    <property type="term" value="C:plasma membrane"/>
    <property type="evidence" value="ECO:0007669"/>
    <property type="project" value="TreeGrafter"/>
</dbReference>
<dbReference type="InterPro" id="IPR003439">
    <property type="entry name" value="ABC_transporter-like_ATP-bd"/>
</dbReference>
<dbReference type="InterPro" id="IPR015854">
    <property type="entry name" value="ABC_transpr_LolD-like"/>
</dbReference>
<dbReference type="FunFam" id="3.40.50.300:FF:000032">
    <property type="entry name" value="Export ABC transporter ATP-binding protein"/>
    <property type="match status" value="1"/>
</dbReference>
<accession>A0A975RYH5</accession>
<name>A0A975RYH5_9BRAD</name>
<evidence type="ECO:0000256" key="3">
    <source>
        <dbReference type="ARBA" id="ARBA00022741"/>
    </source>
</evidence>
<dbReference type="PROSITE" id="PS50893">
    <property type="entry name" value="ABC_TRANSPORTER_2"/>
    <property type="match status" value="1"/>
</dbReference>
<protein>
    <submittedName>
        <fullName evidence="9">ABC transporter ATP-binding protein</fullName>
    </submittedName>
</protein>
<evidence type="ECO:0000256" key="7">
    <source>
        <dbReference type="ARBA" id="ARBA00038388"/>
    </source>
</evidence>
<dbReference type="RefSeq" id="WP_215606024.1">
    <property type="nucleotide sequence ID" value="NZ_CP076136.1"/>
</dbReference>